<dbReference type="PANTHER" id="PTHR43345:SF2">
    <property type="entry name" value="3-ISOPROPYLMALATE DEHYDRATASE SMALL SUBUNIT 1"/>
    <property type="match status" value="1"/>
</dbReference>
<dbReference type="NCBIfam" id="TIGR02087">
    <property type="entry name" value="LEUD_arch"/>
    <property type="match status" value="1"/>
</dbReference>
<dbReference type="RefSeq" id="WP_209819629.1">
    <property type="nucleotide sequence ID" value="NZ_JAVDTL010000003.1"/>
</dbReference>
<evidence type="ECO:0000313" key="4">
    <source>
        <dbReference type="EMBL" id="MDR6767042.1"/>
    </source>
</evidence>
<comment type="caution">
    <text evidence="4">The sequence shown here is derived from an EMBL/GenBank/DDBJ whole genome shotgun (WGS) entry which is preliminary data.</text>
</comment>
<dbReference type="Pfam" id="PF00694">
    <property type="entry name" value="Aconitase_C"/>
    <property type="match status" value="1"/>
</dbReference>
<dbReference type="AlphaFoldDB" id="A0AAJ2F192"/>
<name>A0AAJ2F192_ACIDE</name>
<dbReference type="InterPro" id="IPR011827">
    <property type="entry name" value="LeuD_type2/HacB/DmdB"/>
</dbReference>
<evidence type="ECO:0000313" key="7">
    <source>
        <dbReference type="Proteomes" id="UP001253458"/>
    </source>
</evidence>
<dbReference type="Proteomes" id="UP001249076">
    <property type="component" value="Unassembled WGS sequence"/>
</dbReference>
<protein>
    <submittedName>
        <fullName evidence="4">3-isopropylmalate/(R)-2-methylmalate dehydratase small subunit</fullName>
        <ecNumber evidence="4">4.2.1.33</ecNumber>
        <ecNumber evidence="4">4.2.1.35</ecNumber>
    </submittedName>
</protein>
<dbReference type="InterPro" id="IPR015928">
    <property type="entry name" value="Aconitase/3IPM_dehydase_swvl"/>
</dbReference>
<organism evidence="4 7">
    <name type="scientific">Acidovorax delafieldii</name>
    <name type="common">Pseudomonas delafieldii</name>
    <dbReference type="NCBI Taxonomy" id="47920"/>
    <lineage>
        <taxon>Bacteria</taxon>
        <taxon>Pseudomonadati</taxon>
        <taxon>Pseudomonadota</taxon>
        <taxon>Betaproteobacteria</taxon>
        <taxon>Burkholderiales</taxon>
        <taxon>Comamonadaceae</taxon>
        <taxon>Acidovorax</taxon>
    </lineage>
</organism>
<dbReference type="InterPro" id="IPR000573">
    <property type="entry name" value="AconitaseA/IPMdHydase_ssu_swvl"/>
</dbReference>
<dbReference type="EC" id="4.2.1.33" evidence="4"/>
<dbReference type="InterPro" id="IPR050075">
    <property type="entry name" value="LeuD"/>
</dbReference>
<proteinExistence type="inferred from homology"/>
<dbReference type="PANTHER" id="PTHR43345">
    <property type="entry name" value="3-ISOPROPYLMALATE DEHYDRATASE SMALL SUBUNIT 2-RELATED-RELATED"/>
    <property type="match status" value="1"/>
</dbReference>
<dbReference type="SUPFAM" id="SSF52016">
    <property type="entry name" value="LeuD/IlvD-like"/>
    <property type="match status" value="1"/>
</dbReference>
<dbReference type="EC" id="4.2.1.35" evidence="4"/>
<reference evidence="4 6" key="1">
    <citation type="submission" date="2023-07" db="EMBL/GenBank/DDBJ databases">
        <title>Sorghum-associated microbial communities from plants grown in Nebraska, USA.</title>
        <authorList>
            <person name="Schachtman D."/>
        </authorList>
    </citation>
    <scope>NUCLEOTIDE SEQUENCE</scope>
    <source>
        <strain evidence="5 6">BE105</strain>
        <strain evidence="4">BE69</strain>
    </source>
</reference>
<dbReference type="GO" id="GO:0003861">
    <property type="term" value="F:3-isopropylmalate dehydratase activity"/>
    <property type="evidence" value="ECO:0007669"/>
    <property type="project" value="UniProtKB-EC"/>
</dbReference>
<dbReference type="EMBL" id="JAVDTS010000004">
    <property type="protein sequence ID" value="MDR6838242.1"/>
    <property type="molecule type" value="Genomic_DNA"/>
</dbReference>
<dbReference type="Gene3D" id="3.20.19.10">
    <property type="entry name" value="Aconitase, domain 4"/>
    <property type="match status" value="1"/>
</dbReference>
<accession>A0AAJ2F192</accession>
<evidence type="ECO:0000259" key="3">
    <source>
        <dbReference type="Pfam" id="PF00694"/>
    </source>
</evidence>
<dbReference type="Proteomes" id="UP001253458">
    <property type="component" value="Unassembled WGS sequence"/>
</dbReference>
<evidence type="ECO:0000256" key="1">
    <source>
        <dbReference type="ARBA" id="ARBA00009869"/>
    </source>
</evidence>
<evidence type="ECO:0000256" key="2">
    <source>
        <dbReference type="ARBA" id="ARBA00023239"/>
    </source>
</evidence>
<evidence type="ECO:0000313" key="6">
    <source>
        <dbReference type="Proteomes" id="UP001249076"/>
    </source>
</evidence>
<gene>
    <name evidence="4" type="ORF">J2W88_002317</name>
    <name evidence="5" type="ORF">J2W93_003083</name>
</gene>
<comment type="similarity">
    <text evidence="1">Belongs to the LeuD family. LeuD type 2 subfamily.</text>
</comment>
<keyword evidence="2 4" id="KW-0456">Lyase</keyword>
<dbReference type="EMBL" id="JAVDTL010000003">
    <property type="protein sequence ID" value="MDR6767042.1"/>
    <property type="molecule type" value="Genomic_DNA"/>
</dbReference>
<evidence type="ECO:0000313" key="5">
    <source>
        <dbReference type="EMBL" id="MDR6838242.1"/>
    </source>
</evidence>
<sequence length="166" mass="17507">MTSIHRVWKLGADIDTDVLAPGHAMKHGIDVLARHCLESVRPGFVAGVRKGDVIVAGPNFGIGSSREQAAAVLVRLGVAAVIAPSFSGLYFRNAFNLGLLLLTCSEAEAIGEGEGITLNEQIPSVTTAQGRVLACDPIPPFLLDMVRAGGLMNQLRARFGKEPLHG</sequence>
<keyword evidence="6" id="KW-1185">Reference proteome</keyword>
<feature type="domain" description="Aconitase A/isopropylmalate dehydratase small subunit swivel" evidence="3">
    <location>
        <begin position="53"/>
        <end position="106"/>
    </location>
</feature>
<dbReference type="GO" id="GO:0047508">
    <property type="term" value="F:(R)-2-methylmalate dehydratase activity"/>
    <property type="evidence" value="ECO:0007669"/>
    <property type="project" value="UniProtKB-EC"/>
</dbReference>